<keyword evidence="5" id="KW-0902">Two-component regulatory system</keyword>
<dbReference type="SUPFAM" id="SSF55874">
    <property type="entry name" value="ATPase domain of HSP90 chaperone/DNA topoisomerase II/histidine kinase"/>
    <property type="match status" value="1"/>
</dbReference>
<dbReference type="CDD" id="cd00082">
    <property type="entry name" value="HisKA"/>
    <property type="match status" value="1"/>
</dbReference>
<keyword evidence="9" id="KW-1185">Reference proteome</keyword>
<evidence type="ECO:0000256" key="4">
    <source>
        <dbReference type="ARBA" id="ARBA00022777"/>
    </source>
</evidence>
<dbReference type="SMART" id="SM00387">
    <property type="entry name" value="HATPase_c"/>
    <property type="match status" value="1"/>
</dbReference>
<evidence type="ECO:0000256" key="2">
    <source>
        <dbReference type="ARBA" id="ARBA00012438"/>
    </source>
</evidence>
<keyword evidence="3" id="KW-0597">Phosphoprotein</keyword>
<dbReference type="InterPro" id="IPR000719">
    <property type="entry name" value="Prot_kinase_dom"/>
</dbReference>
<dbReference type="EMBL" id="JAZBJZ010000049">
    <property type="protein sequence ID" value="MEE3717693.1"/>
    <property type="molecule type" value="Genomic_DNA"/>
</dbReference>
<dbReference type="InterPro" id="IPR003018">
    <property type="entry name" value="GAF"/>
</dbReference>
<evidence type="ECO:0000256" key="1">
    <source>
        <dbReference type="ARBA" id="ARBA00000085"/>
    </source>
</evidence>
<dbReference type="SUPFAM" id="SSF47384">
    <property type="entry name" value="Homodimeric domain of signal transducing histidine kinase"/>
    <property type="match status" value="1"/>
</dbReference>
<organism evidence="8 9">
    <name type="scientific">Tumidithrix elongata BACA0141</name>
    <dbReference type="NCBI Taxonomy" id="2716417"/>
    <lineage>
        <taxon>Bacteria</taxon>
        <taxon>Bacillati</taxon>
        <taxon>Cyanobacteriota</taxon>
        <taxon>Cyanophyceae</taxon>
        <taxon>Pseudanabaenales</taxon>
        <taxon>Pseudanabaenaceae</taxon>
        <taxon>Tumidithrix</taxon>
        <taxon>Tumidithrix elongata</taxon>
    </lineage>
</organism>
<dbReference type="InterPro" id="IPR003661">
    <property type="entry name" value="HisK_dim/P_dom"/>
</dbReference>
<dbReference type="PANTHER" id="PTHR43642:SF1">
    <property type="entry name" value="HYBRID SIGNAL TRANSDUCTION HISTIDINE KINASE G"/>
    <property type="match status" value="1"/>
</dbReference>
<dbReference type="Pfam" id="PF13191">
    <property type="entry name" value="AAA_16"/>
    <property type="match status" value="1"/>
</dbReference>
<dbReference type="InterPro" id="IPR005467">
    <property type="entry name" value="His_kinase_dom"/>
</dbReference>
<dbReference type="PRINTS" id="PR00344">
    <property type="entry name" value="BCTRLSENSOR"/>
</dbReference>
<evidence type="ECO:0000259" key="7">
    <source>
        <dbReference type="PROSITE" id="PS50109"/>
    </source>
</evidence>
<dbReference type="InterPro" id="IPR041664">
    <property type="entry name" value="AAA_16"/>
</dbReference>
<reference evidence="8" key="1">
    <citation type="submission" date="2024-01" db="EMBL/GenBank/DDBJ databases">
        <title>Bank of Algae and Cyanobacteria of the Azores (BACA) strain genomes.</title>
        <authorList>
            <person name="Luz R."/>
            <person name="Cordeiro R."/>
            <person name="Fonseca A."/>
            <person name="Goncalves V."/>
        </authorList>
    </citation>
    <scope>NUCLEOTIDE SEQUENCE</scope>
    <source>
        <strain evidence="8">BACA0141</strain>
    </source>
</reference>
<dbReference type="RefSeq" id="WP_330484124.1">
    <property type="nucleotide sequence ID" value="NZ_JAZBJZ010000049.1"/>
</dbReference>
<gene>
    <name evidence="8" type="ORF">V2H45_13210</name>
</gene>
<evidence type="ECO:0000256" key="5">
    <source>
        <dbReference type="ARBA" id="ARBA00023012"/>
    </source>
</evidence>
<dbReference type="PROSITE" id="PS50011">
    <property type="entry name" value="PROTEIN_KINASE_DOM"/>
    <property type="match status" value="1"/>
</dbReference>
<dbReference type="CDD" id="cd14014">
    <property type="entry name" value="STKc_PknB_like"/>
    <property type="match status" value="1"/>
</dbReference>
<dbReference type="InterPro" id="IPR036097">
    <property type="entry name" value="HisK_dim/P_sf"/>
</dbReference>
<dbReference type="Gene3D" id="3.30.565.10">
    <property type="entry name" value="Histidine kinase-like ATPase, C-terminal domain"/>
    <property type="match status" value="1"/>
</dbReference>
<dbReference type="Gene3D" id="3.30.450.40">
    <property type="match status" value="1"/>
</dbReference>
<dbReference type="InterPro" id="IPR053159">
    <property type="entry name" value="Hybrid_Histidine_Kinase"/>
</dbReference>
<dbReference type="Proteomes" id="UP001333818">
    <property type="component" value="Unassembled WGS sequence"/>
</dbReference>
<dbReference type="SUPFAM" id="SSF55781">
    <property type="entry name" value="GAF domain-like"/>
    <property type="match status" value="1"/>
</dbReference>
<dbReference type="Pfam" id="PF01590">
    <property type="entry name" value="GAF"/>
    <property type="match status" value="1"/>
</dbReference>
<feature type="domain" description="Histidine kinase" evidence="7">
    <location>
        <begin position="1768"/>
        <end position="1874"/>
    </location>
</feature>
<dbReference type="InterPro" id="IPR003594">
    <property type="entry name" value="HATPase_dom"/>
</dbReference>
<dbReference type="Gene3D" id="1.10.287.130">
    <property type="match status" value="1"/>
</dbReference>
<dbReference type="GO" id="GO:0000155">
    <property type="term" value="F:phosphorelay sensor kinase activity"/>
    <property type="evidence" value="ECO:0007669"/>
    <property type="project" value="InterPro"/>
</dbReference>
<accession>A0AAW9PZ89</accession>
<dbReference type="InterPro" id="IPR029016">
    <property type="entry name" value="GAF-like_dom_sf"/>
</dbReference>
<dbReference type="Pfam" id="PF02518">
    <property type="entry name" value="HATPase_c"/>
    <property type="match status" value="1"/>
</dbReference>
<protein>
    <recommendedName>
        <fullName evidence="2">histidine kinase</fullName>
        <ecNumber evidence="2">2.7.13.3</ecNumber>
    </recommendedName>
</protein>
<dbReference type="SUPFAM" id="SSF52540">
    <property type="entry name" value="P-loop containing nucleoside triphosphate hydrolases"/>
    <property type="match status" value="1"/>
</dbReference>
<dbReference type="Gene3D" id="1.10.510.10">
    <property type="entry name" value="Transferase(Phosphotransferase) domain 1"/>
    <property type="match status" value="1"/>
</dbReference>
<dbReference type="InterPro" id="IPR004358">
    <property type="entry name" value="Sig_transdc_His_kin-like_C"/>
</dbReference>
<evidence type="ECO:0000313" key="8">
    <source>
        <dbReference type="EMBL" id="MEE3717693.1"/>
    </source>
</evidence>
<keyword evidence="4" id="KW-0418">Kinase</keyword>
<comment type="catalytic activity">
    <reaction evidence="1">
        <text>ATP + protein L-histidine = ADP + protein N-phospho-L-histidine.</text>
        <dbReference type="EC" id="2.7.13.3"/>
    </reaction>
</comment>
<comment type="caution">
    <text evidence="8">The sequence shown here is derived from an EMBL/GenBank/DDBJ whole genome shotgun (WGS) entry which is preliminary data.</text>
</comment>
<evidence type="ECO:0000256" key="3">
    <source>
        <dbReference type="ARBA" id="ARBA00022553"/>
    </source>
</evidence>
<evidence type="ECO:0000259" key="6">
    <source>
        <dbReference type="PROSITE" id="PS50011"/>
    </source>
</evidence>
<dbReference type="InterPro" id="IPR036890">
    <property type="entry name" value="HATPase_C_sf"/>
</dbReference>
<dbReference type="PROSITE" id="PS50109">
    <property type="entry name" value="HIS_KIN"/>
    <property type="match status" value="1"/>
</dbReference>
<dbReference type="EC" id="2.7.13.3" evidence="2"/>
<dbReference type="SMART" id="SM00220">
    <property type="entry name" value="S_TKc"/>
    <property type="match status" value="1"/>
</dbReference>
<dbReference type="Gene3D" id="3.40.50.300">
    <property type="entry name" value="P-loop containing nucleotide triphosphate hydrolases"/>
    <property type="match status" value="1"/>
</dbReference>
<dbReference type="InterPro" id="IPR011009">
    <property type="entry name" value="Kinase-like_dom_sf"/>
</dbReference>
<dbReference type="SUPFAM" id="SSF56112">
    <property type="entry name" value="Protein kinase-like (PK-like)"/>
    <property type="match status" value="1"/>
</dbReference>
<proteinExistence type="predicted"/>
<dbReference type="InterPro" id="IPR027417">
    <property type="entry name" value="P-loop_NTPase"/>
</dbReference>
<name>A0AAW9PZ89_9CYAN</name>
<sequence length="1882" mass="210112">MSRQSLSNSDRIPQIDGYQVTATLFLGVRTMVYRAVRLADGAPVVLKMPRGDRPAIQDTLRLRNHYTIAKKLNLSGVVRPIGLESFGNRLVLVMPDERSVTLQDYVATEPLDLANFLPIAVQLAEILDGLYQHRAIHRDIKPSNILIDPTTHQVKLTDFGLASLLPQETQALQTPNILEGTLAYLSPEQTGRMNRGIDYRTDFYSLGVTFYQLLCGQLPFQSDDPLELVYSHLARSPIPLESPHIPKVLSDIVMKLMAKNAEDRYQSAVGLKADLKICLEKFTKTGAIADFVLGQVDDLARFNIPQKLYGRQDQIKTLLEVFDRISQGSCELVLVRGYSGVGKTRLIHELLRSLTRQKGYFITGKFDQFKRDIPLDASMQAWRGLMRQLLTESQERLQYWREALLKALGVNARVIVDVIPELALIIGPQPPVPELGAIETRNRTIRTFNQFTQVFQSPNHPVVVFMDDVQWIDIASCQSFQGFMQNPENHHWLTIAAYRDNEVSAIHPFIQAVAEMRKAGVPVTEIELESLDLEDVSKLVAETLHTSVESVRLLAVLLFEKTAGNPFFLTQLLKSLYEEGSIWFEVTSNHQKTEARLGEWQWDLDRIQQQDISENVVDLMIGKITQLSKSTQKILQLAACIGNPFNLHMLATVSERSLTQTAQELWEAIQTSLIEPVGEGYRLAQSLNAEEIAEVLAQGEAIGYRFLHDRIQQAAYSLIAEDQKQKIHLTIGQLLLRDSSTKEREEQLFEIVNHLNIGRDAILSEMRTAAQTQEWENLATLNLAAGRKAKMATAFGAAIGYLAIGIALLPDRAWECHYPLALALHQEIAEASCLNTDFEQMEQWANIVLRHAKSLLDTIAVQQILIIGAKAKGELKDAIRIGLQVLYSLGIEFPEQPTQTDIRQAFGVTRSLCANIPTRNLLDLPAMVDPQVLAAMEILTALVSAAYASTPALMPLLIFKQVELSIQYGNSPVSVFAYGGYGLILCGIIGDIERGYEFGELALDLLERFQLPSFKARAEFVVNHLIKHWKNALSQTLPSLREAFLSGLENGNIEIACLSGMAYSCHAYYAGKELTELVQTMDIYRQTIEQYKHVPTLLCQEIYQQTVLNLLGQTDVPYLLNGTILNLERSLSQLQAHNNRGGFFQLHLNQAILYYLFGKDREAAQTSNQAAQYLDSNVSTFLVPIHSFFEALIQLTQYATASPEERSTILAQVQQHQDKLHHWAAMAAANHQHRYELVAAERYRILESKTEAIEAYDRAIASAKENKFMQDEALANELVAKFYLYWGKPKVAASYMQEAYDCYCRWGAKAKLVDLETRYPQLLTSIVQNGTASIGLALEGGTDDSSDRIQASSSSGSSTSTLLDLNTALKASQAISQEIHLEKLLAKLMHVVMENTGAQTGTLILKSHADWQISVRVSMTESCHMASLPLEGNLLVPLSAINYVIRTQEVAVIDDVAMPHPFNSDPYWLNRSCKSVFCCPILNQGKLIGVLYLENQITAGAFTRDRQELMQLIAAQAAISIENAQLYQTLEQKVEERTQELSQALTDLQTTQAELIQSEKMAALGQLTASVAHEINTPLGVIRCATGNIVTALATTLQQLPAMMQRLSLPQQTEFLDLVNTAIQNQKQQSLSTQEERQLRRQLQIELSERGLSDAAGLATKLTLLNVGKDLHLYQRILQDPNCSNILQLAYSLVMQQLNANNIQHEVDRAAKIVFALKTYSHRSETGEKSLTQITESIEVGLTLYQNRLKQGIEVIRCYAEVPPILCDPDELTQVWVNLIDNAIYAMGQQGTLEVVVTQQADRAIAQIIDSGSGIPLELQAKIFEPFVTTKPRGEGSGLGLDIVRQIVQKHDGEIEVQSQPGRTMFSVSFPLADAYSNLSSG</sequence>
<dbReference type="Pfam" id="PF00069">
    <property type="entry name" value="Pkinase"/>
    <property type="match status" value="1"/>
</dbReference>
<dbReference type="PANTHER" id="PTHR43642">
    <property type="entry name" value="HYBRID SIGNAL TRANSDUCTION HISTIDINE KINASE G"/>
    <property type="match status" value="1"/>
</dbReference>
<keyword evidence="4" id="KW-0808">Transferase</keyword>
<dbReference type="GO" id="GO:0005524">
    <property type="term" value="F:ATP binding"/>
    <property type="evidence" value="ECO:0007669"/>
    <property type="project" value="InterPro"/>
</dbReference>
<dbReference type="SMART" id="SM00065">
    <property type="entry name" value="GAF"/>
    <property type="match status" value="1"/>
</dbReference>
<evidence type="ECO:0000313" key="9">
    <source>
        <dbReference type="Proteomes" id="UP001333818"/>
    </source>
</evidence>
<feature type="domain" description="Protein kinase" evidence="6">
    <location>
        <begin position="18"/>
        <end position="283"/>
    </location>
</feature>